<dbReference type="EMBL" id="DS028118">
    <property type="protein sequence ID" value="EEY57858.1"/>
    <property type="molecule type" value="Genomic_DNA"/>
</dbReference>
<dbReference type="Proteomes" id="UP000006643">
    <property type="component" value="Unassembled WGS sequence"/>
</dbReference>
<dbReference type="OrthoDB" id="127951at2759"/>
<sequence length="293" mass="35349">MNSPFDLGLYTSEYTQPDSPAKNFRDGDAAWTRFLAARPLLYLPNRSPNNDEDPINRQRRLWTYQELQSFGDTVEERTHAQLLLQERTLRRWHQSATDIQRCFRGMHARLYVLQLRRELFEHTLTLKRAIEFSCEQRRQRKAATAIQRRYRCHRKWEICRLRGAITLQRAIRRFIHRLKHRKALLTIQRVARCFLWRLRWQRYRQQVRKMLIAAARQRQLVLATNVFQRVREKILLQRQVDAWTSHPERMQTLLRARRRKQKVQASLIPSLQGTANRSKVTESIQHYSARLDG</sequence>
<dbReference type="VEuPathDB" id="FungiDB:PITG_00445"/>
<evidence type="ECO:0000313" key="2">
    <source>
        <dbReference type="Proteomes" id="UP000006643"/>
    </source>
</evidence>
<dbReference type="KEGG" id="pif:PITG_00445"/>
<reference evidence="2" key="1">
    <citation type="journal article" date="2009" name="Nature">
        <title>Genome sequence and analysis of the Irish potato famine pathogen Phytophthora infestans.</title>
        <authorList>
            <consortium name="The Broad Institute Genome Sequencing Platform"/>
            <person name="Haas B.J."/>
            <person name="Kamoun S."/>
            <person name="Zody M.C."/>
            <person name="Jiang R.H."/>
            <person name="Handsaker R.E."/>
            <person name="Cano L.M."/>
            <person name="Grabherr M."/>
            <person name="Kodira C.D."/>
            <person name="Raffaele S."/>
            <person name="Torto-Alalibo T."/>
            <person name="Bozkurt T.O."/>
            <person name="Ah-Fong A.M."/>
            <person name="Alvarado L."/>
            <person name="Anderson V.L."/>
            <person name="Armstrong M.R."/>
            <person name="Avrova A."/>
            <person name="Baxter L."/>
            <person name="Beynon J."/>
            <person name="Boevink P.C."/>
            <person name="Bollmann S.R."/>
            <person name="Bos J.I."/>
            <person name="Bulone V."/>
            <person name="Cai G."/>
            <person name="Cakir C."/>
            <person name="Carrington J.C."/>
            <person name="Chawner M."/>
            <person name="Conti L."/>
            <person name="Costanzo S."/>
            <person name="Ewan R."/>
            <person name="Fahlgren N."/>
            <person name="Fischbach M.A."/>
            <person name="Fugelstad J."/>
            <person name="Gilroy E.M."/>
            <person name="Gnerre S."/>
            <person name="Green P.J."/>
            <person name="Grenville-Briggs L.J."/>
            <person name="Griffith J."/>
            <person name="Grunwald N.J."/>
            <person name="Horn K."/>
            <person name="Horner N.R."/>
            <person name="Hu C.H."/>
            <person name="Huitema E."/>
            <person name="Jeong D.H."/>
            <person name="Jones A.M."/>
            <person name="Jones J.D."/>
            <person name="Jones R.W."/>
            <person name="Karlsson E.K."/>
            <person name="Kunjeti S.G."/>
            <person name="Lamour K."/>
            <person name="Liu Z."/>
            <person name="Ma L."/>
            <person name="Maclean D."/>
            <person name="Chibucos M.C."/>
            <person name="McDonald H."/>
            <person name="McWalters J."/>
            <person name="Meijer H.J."/>
            <person name="Morgan W."/>
            <person name="Morris P.F."/>
            <person name="Munro C.A."/>
            <person name="O'Neill K."/>
            <person name="Ospina-Giraldo M."/>
            <person name="Pinzon A."/>
            <person name="Pritchard L."/>
            <person name="Ramsahoye B."/>
            <person name="Ren Q."/>
            <person name="Restrepo S."/>
            <person name="Roy S."/>
            <person name="Sadanandom A."/>
            <person name="Savidor A."/>
            <person name="Schornack S."/>
            <person name="Schwartz D.C."/>
            <person name="Schumann U.D."/>
            <person name="Schwessinger B."/>
            <person name="Seyer L."/>
            <person name="Sharpe T."/>
            <person name="Silvar C."/>
            <person name="Song J."/>
            <person name="Studholme D.J."/>
            <person name="Sykes S."/>
            <person name="Thines M."/>
            <person name="van de Vondervoort P.J."/>
            <person name="Phuntumart V."/>
            <person name="Wawra S."/>
            <person name="Weide R."/>
            <person name="Win J."/>
            <person name="Young C."/>
            <person name="Zhou S."/>
            <person name="Fry W."/>
            <person name="Meyers B.C."/>
            <person name="van West P."/>
            <person name="Ristaino J."/>
            <person name="Govers F."/>
            <person name="Birch P.R."/>
            <person name="Whisson S.C."/>
            <person name="Judelson H.S."/>
            <person name="Nusbaum C."/>
        </authorList>
    </citation>
    <scope>NUCLEOTIDE SEQUENCE [LARGE SCALE GENOMIC DNA]</scope>
    <source>
        <strain evidence="2">T30-4</strain>
    </source>
</reference>
<dbReference type="GeneID" id="9477418"/>
<accession>D0MQT9</accession>
<name>D0MQT9_PHYIT</name>
<dbReference type="Pfam" id="PF00612">
    <property type="entry name" value="IQ"/>
    <property type="match status" value="2"/>
</dbReference>
<dbReference type="eggNOG" id="ENOG502SG5R">
    <property type="taxonomic scope" value="Eukaryota"/>
</dbReference>
<dbReference type="InterPro" id="IPR000048">
    <property type="entry name" value="IQ_motif_EF-hand-BS"/>
</dbReference>
<organism evidence="1 2">
    <name type="scientific">Phytophthora infestans (strain T30-4)</name>
    <name type="common">Potato late blight agent</name>
    <dbReference type="NCBI Taxonomy" id="403677"/>
    <lineage>
        <taxon>Eukaryota</taxon>
        <taxon>Sar</taxon>
        <taxon>Stramenopiles</taxon>
        <taxon>Oomycota</taxon>
        <taxon>Peronosporomycetes</taxon>
        <taxon>Peronosporales</taxon>
        <taxon>Peronosporaceae</taxon>
        <taxon>Phytophthora</taxon>
    </lineage>
</organism>
<dbReference type="InParanoid" id="D0MQT9"/>
<dbReference type="RefSeq" id="XP_002909044.1">
    <property type="nucleotide sequence ID" value="XM_002908998.1"/>
</dbReference>
<protein>
    <submittedName>
        <fullName evidence="1">Uncharacterized protein</fullName>
    </submittedName>
</protein>
<proteinExistence type="predicted"/>
<gene>
    <name evidence="1" type="ORF">PITG_00445</name>
</gene>
<dbReference type="OMA" id="ARKQDIY"/>
<evidence type="ECO:0000313" key="1">
    <source>
        <dbReference type="EMBL" id="EEY57858.1"/>
    </source>
</evidence>
<dbReference type="HOGENOM" id="CLU_951463_0_0_1"/>
<dbReference type="PROSITE" id="PS50096">
    <property type="entry name" value="IQ"/>
    <property type="match status" value="2"/>
</dbReference>
<keyword evidence="2" id="KW-1185">Reference proteome</keyword>
<dbReference type="AlphaFoldDB" id="D0MQT9"/>